<dbReference type="Pfam" id="PF26121">
    <property type="entry name" value="HTH_CDT1"/>
    <property type="match status" value="1"/>
</dbReference>
<dbReference type="InterPro" id="IPR038090">
    <property type="entry name" value="Cdt1_C_WH_dom_sf"/>
</dbReference>
<dbReference type="Proteomes" id="UP000053599">
    <property type="component" value="Unassembled WGS sequence"/>
</dbReference>
<accession>A0A0D1Z623</accession>
<evidence type="ECO:0000313" key="6">
    <source>
        <dbReference type="Proteomes" id="UP000053599"/>
    </source>
</evidence>
<dbReference type="Gene3D" id="1.10.10.1420">
    <property type="entry name" value="DNA replication factor Cdt1, C-terminal WH domain"/>
    <property type="match status" value="1"/>
</dbReference>
<keyword evidence="2" id="KW-0131">Cell cycle</keyword>
<protein>
    <recommendedName>
        <fullName evidence="4">DNA replication factor Cdt1 C-terminal domain-containing protein</fullName>
    </recommendedName>
</protein>
<dbReference type="EMBL" id="KN846952">
    <property type="protein sequence ID" value="KIV82328.1"/>
    <property type="molecule type" value="Genomic_DNA"/>
</dbReference>
<gene>
    <name evidence="5" type="ORF">PV11_04447</name>
</gene>
<comment type="similarity">
    <text evidence="1">Belongs to the Cdt1 family.</text>
</comment>
<dbReference type="HOGENOM" id="CLU_563831_0_0_1"/>
<evidence type="ECO:0000313" key="5">
    <source>
        <dbReference type="EMBL" id="KIV82328.1"/>
    </source>
</evidence>
<dbReference type="OrthoDB" id="341730at2759"/>
<dbReference type="AlphaFoldDB" id="A0A0D1Z623"/>
<sequence>MAPSVRGASSRVSKRQTEVQNYAKVSKSAKCRAQLKTAVKELTLAEPVKQKETPRSTSKRKRSEVHDDREAELESPRVTPSALKKAKIQLATPPESEREEEDLIDIEHTIDFRQLSLDGKGTRRSSVSDLPQTLRDLITLHSSFLRAFSLQLVHNGNYSTAELSSLMSSVTRLWKKHTINKEDIQRMLAIYELGSPSDHALGQSLKHKDSPFKLNLAGGGALRYSVEYVASKAYDEKKLQEQYEVEVESAFITQRKNPLSWLHKDIRLFPRLEVSIGLQTQARKYKASTARAEILGLSSQAQSRPGSQFPANADQANKVDGVNTPQVVKDRTLSLLDRVRAKGLASSGAPDSLAVLRRRAVGRISEVVEILRMKQQQKLGSSFNSSIHSSPGKVRGRVSFSLNQLVNEIKGSLPVPMGDVEIRKCFEILANDVPGLWLSIHTVGILQSVVLNGQGLSGMEVKKILDEDEQNRK</sequence>
<evidence type="ECO:0000259" key="4">
    <source>
        <dbReference type="Pfam" id="PF16679"/>
    </source>
</evidence>
<dbReference type="Pfam" id="PF16679">
    <property type="entry name" value="CDT1_C"/>
    <property type="match status" value="1"/>
</dbReference>
<name>A0A0D1Z623_9EURO</name>
<evidence type="ECO:0000256" key="2">
    <source>
        <dbReference type="ARBA" id="ARBA00023306"/>
    </source>
</evidence>
<feature type="region of interest" description="Disordered" evidence="3">
    <location>
        <begin position="1"/>
        <end position="27"/>
    </location>
</feature>
<proteinExistence type="inferred from homology"/>
<dbReference type="STRING" id="1016849.A0A0D1Z623"/>
<feature type="domain" description="DNA replication factor Cdt1 C-terminal" evidence="4">
    <location>
        <begin position="334"/>
        <end position="444"/>
    </location>
</feature>
<evidence type="ECO:0000256" key="3">
    <source>
        <dbReference type="SAM" id="MobiDB-lite"/>
    </source>
</evidence>
<reference evidence="5 6" key="1">
    <citation type="submission" date="2015-01" db="EMBL/GenBank/DDBJ databases">
        <title>The Genome Sequence of Exophiala sideris CBS121828.</title>
        <authorList>
            <consortium name="The Broad Institute Genomics Platform"/>
            <person name="Cuomo C."/>
            <person name="de Hoog S."/>
            <person name="Gorbushina A."/>
            <person name="Stielow B."/>
            <person name="Teixiera M."/>
            <person name="Abouelleil A."/>
            <person name="Chapman S.B."/>
            <person name="Priest M."/>
            <person name="Young S.K."/>
            <person name="Wortman J."/>
            <person name="Nusbaum C."/>
            <person name="Birren B."/>
        </authorList>
    </citation>
    <scope>NUCLEOTIDE SEQUENCE [LARGE SCALE GENOMIC DNA]</scope>
    <source>
        <strain evidence="5 6">CBS 121828</strain>
    </source>
</reference>
<organism evidence="5 6">
    <name type="scientific">Exophiala sideris</name>
    <dbReference type="NCBI Taxonomy" id="1016849"/>
    <lineage>
        <taxon>Eukaryota</taxon>
        <taxon>Fungi</taxon>
        <taxon>Dikarya</taxon>
        <taxon>Ascomycota</taxon>
        <taxon>Pezizomycotina</taxon>
        <taxon>Eurotiomycetes</taxon>
        <taxon>Chaetothyriomycetidae</taxon>
        <taxon>Chaetothyriales</taxon>
        <taxon>Herpotrichiellaceae</taxon>
        <taxon>Exophiala</taxon>
    </lineage>
</organism>
<feature type="compositionally biased region" description="Basic and acidic residues" evidence="3">
    <location>
        <begin position="64"/>
        <end position="75"/>
    </location>
</feature>
<evidence type="ECO:0000256" key="1">
    <source>
        <dbReference type="ARBA" id="ARBA00008356"/>
    </source>
</evidence>
<feature type="region of interest" description="Disordered" evidence="3">
    <location>
        <begin position="40"/>
        <end position="99"/>
    </location>
</feature>
<dbReference type="InterPro" id="IPR032054">
    <property type="entry name" value="Cdt1_C"/>
</dbReference>